<proteinExistence type="predicted"/>
<dbReference type="Gene3D" id="3.40.190.10">
    <property type="entry name" value="Periplasmic binding protein-like II"/>
    <property type="match status" value="2"/>
</dbReference>
<sequence length="330" mass="35369">MKKCKRLAAVGLAAAVALCTFTGCGKSAADEKVIIYSNADDEAVTAMKNALDNNGFRDQYIFQSFGTSELGGKLLAEGSNIEADLITMSTFYINSAQEQNKMFKNLTFSVNTLDEFPSYCAPITAQEGAIILNTEMMKENNLPVPASIKDLANPEYAGMISVTDINSSSTAWLLIQALVSEYGEDGAKEVLTGIYANAGDHIEDSGSAPLKKARAGEVAIGFGLRHQAVADKASGLPIDFVDPAEGNFSLTESAAVVDKGTQSNPKAMEMAECIINNGRAELQATYPIPLYEGEAEDTENKSGNPRVFGETLTFELLKKHQELSDSCKQK</sequence>
<evidence type="ECO:0000256" key="1">
    <source>
        <dbReference type="ARBA" id="ARBA00022729"/>
    </source>
</evidence>
<dbReference type="PROSITE" id="PS51257">
    <property type="entry name" value="PROKAR_LIPOPROTEIN"/>
    <property type="match status" value="1"/>
</dbReference>
<dbReference type="AlphaFoldDB" id="A0A1E3AZC5"/>
<dbReference type="EMBL" id="MCGI01000001">
    <property type="protein sequence ID" value="ODM14053.1"/>
    <property type="molecule type" value="Genomic_DNA"/>
</dbReference>
<keyword evidence="1 2" id="KW-0732">Signal</keyword>
<dbReference type="Proteomes" id="UP000095003">
    <property type="component" value="Unassembled WGS sequence"/>
</dbReference>
<gene>
    <name evidence="3" type="ORF">BEH84_01774</name>
</gene>
<evidence type="ECO:0000313" key="3">
    <source>
        <dbReference type="EMBL" id="ODM14053.1"/>
    </source>
</evidence>
<evidence type="ECO:0008006" key="5">
    <source>
        <dbReference type="Google" id="ProtNLM"/>
    </source>
</evidence>
<dbReference type="PATRIC" id="fig|1432052.3.peg.1940"/>
<organism evidence="3 4">
    <name type="scientific">Eisenbergiella tayi</name>
    <dbReference type="NCBI Taxonomy" id="1432052"/>
    <lineage>
        <taxon>Bacteria</taxon>
        <taxon>Bacillati</taxon>
        <taxon>Bacillota</taxon>
        <taxon>Clostridia</taxon>
        <taxon>Lachnospirales</taxon>
        <taxon>Lachnospiraceae</taxon>
        <taxon>Eisenbergiella</taxon>
    </lineage>
</organism>
<protein>
    <recommendedName>
        <fullName evidence="5">ABC transporter substrate-binding protein</fullName>
    </recommendedName>
</protein>
<dbReference type="RefSeq" id="WP_044967816.1">
    <property type="nucleotide sequence ID" value="NZ_DBFYTC010000241.1"/>
</dbReference>
<feature type="signal peptide" evidence="2">
    <location>
        <begin position="1"/>
        <end position="28"/>
    </location>
</feature>
<evidence type="ECO:0000256" key="2">
    <source>
        <dbReference type="SAM" id="SignalP"/>
    </source>
</evidence>
<accession>A0A1E3AZC5</accession>
<name>A0A1E3AZC5_9FIRM</name>
<dbReference type="SUPFAM" id="SSF53850">
    <property type="entry name" value="Periplasmic binding protein-like II"/>
    <property type="match status" value="1"/>
</dbReference>
<feature type="chain" id="PRO_5039289102" description="ABC transporter substrate-binding protein" evidence="2">
    <location>
        <begin position="29"/>
        <end position="330"/>
    </location>
</feature>
<dbReference type="GeneID" id="93300144"/>
<dbReference type="PANTHER" id="PTHR30006">
    <property type="entry name" value="THIAMINE-BINDING PERIPLASMIC PROTEIN-RELATED"/>
    <property type="match status" value="1"/>
</dbReference>
<evidence type="ECO:0000313" key="4">
    <source>
        <dbReference type="Proteomes" id="UP000095003"/>
    </source>
</evidence>
<comment type="caution">
    <text evidence="3">The sequence shown here is derived from an EMBL/GenBank/DDBJ whole genome shotgun (WGS) entry which is preliminary data.</text>
</comment>
<dbReference type="Pfam" id="PF13343">
    <property type="entry name" value="SBP_bac_6"/>
    <property type="match status" value="1"/>
</dbReference>
<reference evidence="3 4" key="1">
    <citation type="submission" date="2016-07" db="EMBL/GenBank/DDBJ databases">
        <title>Characterization of isolates of Eisenbergiella tayi derived from blood cultures, using whole genome sequencing.</title>
        <authorList>
            <person name="Burdz T."/>
            <person name="Wiebe D."/>
            <person name="Huynh C."/>
            <person name="Bernard K."/>
        </authorList>
    </citation>
    <scope>NUCLEOTIDE SEQUENCE [LARGE SCALE GENOMIC DNA]</scope>
    <source>
        <strain evidence="3 4">NML 120489</strain>
    </source>
</reference>